<evidence type="ECO:0000313" key="2">
    <source>
        <dbReference type="EMBL" id="MBB4865691.1"/>
    </source>
</evidence>
<keyword evidence="1" id="KW-0812">Transmembrane</keyword>
<feature type="transmembrane region" description="Helical" evidence="1">
    <location>
        <begin position="156"/>
        <end position="179"/>
    </location>
</feature>
<name>A0A7W7KMU8_PSENT</name>
<accession>A0A7W7KMU8</accession>
<dbReference type="AlphaFoldDB" id="A0A7W7KMU8"/>
<comment type="caution">
    <text evidence="2">The sequence shown here is derived from an EMBL/GenBank/DDBJ whole genome shotgun (WGS) entry which is preliminary data.</text>
</comment>
<evidence type="ECO:0000313" key="3">
    <source>
        <dbReference type="Proteomes" id="UP000566995"/>
    </source>
</evidence>
<dbReference type="Proteomes" id="UP000566995">
    <property type="component" value="Unassembled WGS sequence"/>
</dbReference>
<gene>
    <name evidence="2" type="ORF">HNP46_004592</name>
</gene>
<protein>
    <submittedName>
        <fullName evidence="2">Uncharacterized protein</fullName>
    </submittedName>
</protein>
<dbReference type="RefSeq" id="WP_184593438.1">
    <property type="nucleotide sequence ID" value="NZ_JACHLI010000020.1"/>
</dbReference>
<keyword evidence="1" id="KW-0472">Membrane</keyword>
<organism evidence="2 3">
    <name type="scientific">Pseudomonas nitroreducens</name>
    <dbReference type="NCBI Taxonomy" id="46680"/>
    <lineage>
        <taxon>Bacteria</taxon>
        <taxon>Pseudomonadati</taxon>
        <taxon>Pseudomonadota</taxon>
        <taxon>Gammaproteobacteria</taxon>
        <taxon>Pseudomonadales</taxon>
        <taxon>Pseudomonadaceae</taxon>
        <taxon>Pseudomonas</taxon>
    </lineage>
</organism>
<dbReference type="EMBL" id="JACHLI010000020">
    <property type="protein sequence ID" value="MBB4865691.1"/>
    <property type="molecule type" value="Genomic_DNA"/>
</dbReference>
<evidence type="ECO:0000256" key="1">
    <source>
        <dbReference type="SAM" id="Phobius"/>
    </source>
</evidence>
<keyword evidence="1" id="KW-1133">Transmembrane helix</keyword>
<feature type="transmembrane region" description="Helical" evidence="1">
    <location>
        <begin position="6"/>
        <end position="24"/>
    </location>
</feature>
<sequence length="185" mass="19960">MSLDPSTLLWSAPLVMLLGVYLLVRCIGGLRRVIAPGLCYRWADPARGEVVALPQPGRYVINIVFPPFTVVTGTAHFNADFAVTVCATGKPMPYEAYSRFNVFTVRRSDIGGNASNPLGEFRCSEPGDYRITCLTPQHIRSGFLLEVTPYVSPGTVVPLILGTLLASFMTIGGLVLTLLKLAGTV</sequence>
<reference evidence="2 3" key="1">
    <citation type="submission" date="2020-08" db="EMBL/GenBank/DDBJ databases">
        <title>Functional genomics of gut bacteria from endangered species of beetles.</title>
        <authorList>
            <person name="Carlos-Shanley C."/>
        </authorList>
    </citation>
    <scope>NUCLEOTIDE SEQUENCE [LARGE SCALE GENOMIC DNA]</scope>
    <source>
        <strain evidence="2 3">S00179</strain>
    </source>
</reference>
<proteinExistence type="predicted"/>